<proteinExistence type="predicted"/>
<name>A0A1I0CTE7_9ACTN</name>
<evidence type="ECO:0000313" key="2">
    <source>
        <dbReference type="EMBL" id="SET22560.1"/>
    </source>
</evidence>
<feature type="domain" description="Hemerythrin-like" evidence="1">
    <location>
        <begin position="24"/>
        <end position="156"/>
    </location>
</feature>
<accession>A0A1I0CTE7</accession>
<gene>
    <name evidence="2" type="ORF">SAMN04488546_1740</name>
</gene>
<reference evidence="3" key="1">
    <citation type="submission" date="2016-10" db="EMBL/GenBank/DDBJ databases">
        <authorList>
            <person name="Varghese N."/>
            <person name="Submissions S."/>
        </authorList>
    </citation>
    <scope>NUCLEOTIDE SEQUENCE [LARGE SCALE GENOMIC DNA]</scope>
    <source>
        <strain evidence="3">DSM 44209</strain>
    </source>
</reference>
<evidence type="ECO:0000259" key="1">
    <source>
        <dbReference type="Pfam" id="PF01814"/>
    </source>
</evidence>
<dbReference type="RefSeq" id="WP_175486431.1">
    <property type="nucleotide sequence ID" value="NZ_FOIE01000003.1"/>
</dbReference>
<dbReference type="Proteomes" id="UP000198507">
    <property type="component" value="Unassembled WGS sequence"/>
</dbReference>
<sequence>MARTDRIRVHPRADGDPVPDVLGMRLAHRAMLRDAHRLTDLAERLAAAPATDGGHADAVAGYVRDWADSVHHHHSAEDDVLWPVLAASAGPHVDLTELSDDHAALDPALDRLRAAADAFRARPGEDTATALAVELGELRDTLTEHIGDEEASVLPVIERHVSVADWAAVEARIRRRARLSFEAPRVLAVATGEERATIEREGGLVLRLLLAVLVPPFRRRERVVFSGRSS</sequence>
<protein>
    <submittedName>
        <fullName evidence="2">Hemerythrin-like domain-containing protein</fullName>
    </submittedName>
</protein>
<evidence type="ECO:0000313" key="3">
    <source>
        <dbReference type="Proteomes" id="UP000198507"/>
    </source>
</evidence>
<organism evidence="2 3">
    <name type="scientific">Geodermatophilus poikilotrophus</name>
    <dbReference type="NCBI Taxonomy" id="1333667"/>
    <lineage>
        <taxon>Bacteria</taxon>
        <taxon>Bacillati</taxon>
        <taxon>Actinomycetota</taxon>
        <taxon>Actinomycetes</taxon>
        <taxon>Geodermatophilales</taxon>
        <taxon>Geodermatophilaceae</taxon>
        <taxon>Geodermatophilus</taxon>
    </lineage>
</organism>
<dbReference type="CDD" id="cd12108">
    <property type="entry name" value="Hr-like"/>
    <property type="match status" value="1"/>
</dbReference>
<dbReference type="Pfam" id="PF01814">
    <property type="entry name" value="Hemerythrin"/>
    <property type="match status" value="1"/>
</dbReference>
<dbReference type="AlphaFoldDB" id="A0A1I0CTE7"/>
<dbReference type="EMBL" id="FOIE01000003">
    <property type="protein sequence ID" value="SET22560.1"/>
    <property type="molecule type" value="Genomic_DNA"/>
</dbReference>
<keyword evidence="3" id="KW-1185">Reference proteome</keyword>
<dbReference type="Gene3D" id="1.20.120.520">
    <property type="entry name" value="nmb1532 protein domain like"/>
    <property type="match status" value="1"/>
</dbReference>
<dbReference type="InterPro" id="IPR012312">
    <property type="entry name" value="Hemerythrin-like"/>
</dbReference>